<evidence type="ECO:0000313" key="2">
    <source>
        <dbReference type="Proteomes" id="UP001164305"/>
    </source>
</evidence>
<organism evidence="1 2">
    <name type="scientific">Brachybacterium huguangmaarense</name>
    <dbReference type="NCBI Taxonomy" id="1652028"/>
    <lineage>
        <taxon>Bacteria</taxon>
        <taxon>Bacillati</taxon>
        <taxon>Actinomycetota</taxon>
        <taxon>Actinomycetes</taxon>
        <taxon>Micrococcales</taxon>
        <taxon>Dermabacteraceae</taxon>
        <taxon>Brachybacterium</taxon>
    </lineage>
</organism>
<reference evidence="1" key="1">
    <citation type="submission" date="2022-10" db="EMBL/GenBank/DDBJ databases">
        <title>Whole-Genome Sequencing of Brachybacterium huguangmaarense BRM-3, Isolated from Betula schmidtii.</title>
        <authorList>
            <person name="Haam D."/>
        </authorList>
    </citation>
    <scope>NUCLEOTIDE SEQUENCE</scope>
    <source>
        <strain evidence="1">BRM-3</strain>
    </source>
</reference>
<sequence length="229" mass="24215">MDTAAPASADRTLYTAYELDFMLSLRPSAAGDMTREQLGLQGAPDEAAEYVTAAVTSGLQARGKVDHAPDGHWALGEEAQVIGTALTAADRWLGFALAEGRAMRMAFVVKAGAAVLMLVQDELDTFAVSAIDDPQDVPRSVATIARSFLSDGPGRTVSLRRTDALDPARTAAAMLHVEDDGAWQVGHEPVTDEGVLTVSPLRPDRIETVIDRLWSEGVSTGEPAALTEG</sequence>
<protein>
    <recommendedName>
        <fullName evidence="3">ESAT-6 protein secretion system EspG family protein</fullName>
    </recommendedName>
</protein>
<evidence type="ECO:0000313" key="1">
    <source>
        <dbReference type="EMBL" id="UYG17229.1"/>
    </source>
</evidence>
<dbReference type="EMBL" id="CP107020">
    <property type="protein sequence ID" value="UYG17229.1"/>
    <property type="molecule type" value="Genomic_DNA"/>
</dbReference>
<dbReference type="RefSeq" id="WP_263594438.1">
    <property type="nucleotide sequence ID" value="NZ_CP107020.1"/>
</dbReference>
<accession>A0ABY6G2M7</accession>
<name>A0ABY6G2M7_9MICO</name>
<evidence type="ECO:0008006" key="3">
    <source>
        <dbReference type="Google" id="ProtNLM"/>
    </source>
</evidence>
<dbReference type="Proteomes" id="UP001164305">
    <property type="component" value="Chromosome"/>
</dbReference>
<gene>
    <name evidence="1" type="ORF">BRM3_01980</name>
</gene>
<keyword evidence="2" id="KW-1185">Reference proteome</keyword>
<proteinExistence type="predicted"/>